<dbReference type="GO" id="GO:0015833">
    <property type="term" value="P:peptide transport"/>
    <property type="evidence" value="ECO:0007669"/>
    <property type="project" value="TreeGrafter"/>
</dbReference>
<proteinExistence type="predicted"/>
<evidence type="ECO:0000259" key="2">
    <source>
        <dbReference type="Pfam" id="PF00496"/>
    </source>
</evidence>
<dbReference type="PROSITE" id="PS51257">
    <property type="entry name" value="PROKAR_LIPOPROTEIN"/>
    <property type="match status" value="1"/>
</dbReference>
<feature type="signal peptide" evidence="1">
    <location>
        <begin position="1"/>
        <end position="22"/>
    </location>
</feature>
<dbReference type="Pfam" id="PF00496">
    <property type="entry name" value="SBP_bac_5"/>
    <property type="match status" value="1"/>
</dbReference>
<feature type="domain" description="Solute-binding protein family 5" evidence="2">
    <location>
        <begin position="81"/>
        <end position="136"/>
    </location>
</feature>
<dbReference type="InterPro" id="IPR000914">
    <property type="entry name" value="SBP_5_dom"/>
</dbReference>
<comment type="caution">
    <text evidence="3">The sequence shown here is derived from an EMBL/GenBank/DDBJ whole genome shotgun (WGS) entry which is preliminary data.</text>
</comment>
<evidence type="ECO:0000256" key="1">
    <source>
        <dbReference type="SAM" id="SignalP"/>
    </source>
</evidence>
<reference evidence="3 4" key="1">
    <citation type="journal article" date="2020" name="Biotechnol. Biofuels">
        <title>New insights from the biogas microbiome by comprehensive genome-resolved metagenomics of nearly 1600 species originating from multiple anaerobic digesters.</title>
        <authorList>
            <person name="Campanaro S."/>
            <person name="Treu L."/>
            <person name="Rodriguez-R L.M."/>
            <person name="Kovalovszki A."/>
            <person name="Ziels R.M."/>
            <person name="Maus I."/>
            <person name="Zhu X."/>
            <person name="Kougias P.G."/>
            <person name="Basile A."/>
            <person name="Luo G."/>
            <person name="Schluter A."/>
            <person name="Konstantinidis K.T."/>
            <person name="Angelidaki I."/>
        </authorList>
    </citation>
    <scope>NUCLEOTIDE SEQUENCE [LARGE SCALE GENOMIC DNA]</scope>
    <source>
        <strain evidence="3">AS15tlH2ME_198</strain>
    </source>
</reference>
<sequence length="139" mass="14748">MALSKKTLALLAATTLGFGLVACTDSGDNGAAGGSGGDKYVLANGTEPQNPLIPSNTNEVGGGRIVDMIYSGLVYYDAEGEIHNEMAESIEPEGEKSYRVTLKDGWTFADGTEITAQHFVDTWNHAVANSHLSAYFFEP</sequence>
<evidence type="ECO:0000313" key="4">
    <source>
        <dbReference type="Proteomes" id="UP000557899"/>
    </source>
</evidence>
<gene>
    <name evidence="3" type="ORF">GX859_09455</name>
</gene>
<dbReference type="AlphaFoldDB" id="A0A7X6PPA0"/>
<accession>A0A7X6PPA0</accession>
<dbReference type="Proteomes" id="UP000557899">
    <property type="component" value="Unassembled WGS sequence"/>
</dbReference>
<dbReference type="SUPFAM" id="SSF53850">
    <property type="entry name" value="Periplasmic binding protein-like II"/>
    <property type="match status" value="1"/>
</dbReference>
<name>A0A7X6PPA0_9CORY</name>
<keyword evidence="1" id="KW-0732">Signal</keyword>
<dbReference type="PANTHER" id="PTHR30290:SF83">
    <property type="entry name" value="ABC TRANSPORTER SUBSTRATE-BINDING PROTEIN"/>
    <property type="match status" value="1"/>
</dbReference>
<organism evidence="3 4">
    <name type="scientific">Corynebacterium humireducens</name>
    <dbReference type="NCBI Taxonomy" id="1223514"/>
    <lineage>
        <taxon>Bacteria</taxon>
        <taxon>Bacillati</taxon>
        <taxon>Actinomycetota</taxon>
        <taxon>Actinomycetes</taxon>
        <taxon>Mycobacteriales</taxon>
        <taxon>Corynebacteriaceae</taxon>
        <taxon>Corynebacterium</taxon>
    </lineage>
</organism>
<dbReference type="InterPro" id="IPR039424">
    <property type="entry name" value="SBP_5"/>
</dbReference>
<dbReference type="GO" id="GO:1904680">
    <property type="term" value="F:peptide transmembrane transporter activity"/>
    <property type="evidence" value="ECO:0007669"/>
    <property type="project" value="TreeGrafter"/>
</dbReference>
<evidence type="ECO:0000313" key="3">
    <source>
        <dbReference type="EMBL" id="NLA56501.1"/>
    </source>
</evidence>
<feature type="non-terminal residue" evidence="3">
    <location>
        <position position="139"/>
    </location>
</feature>
<dbReference type="EMBL" id="JAAZHI010000188">
    <property type="protein sequence ID" value="NLA56501.1"/>
    <property type="molecule type" value="Genomic_DNA"/>
</dbReference>
<protein>
    <submittedName>
        <fullName evidence="3">ABC transporter substrate-binding protein</fullName>
    </submittedName>
</protein>
<feature type="chain" id="PRO_5038700452" evidence="1">
    <location>
        <begin position="23"/>
        <end position="139"/>
    </location>
</feature>
<dbReference type="Gene3D" id="3.90.76.10">
    <property type="entry name" value="Dipeptide-binding Protein, Domain 1"/>
    <property type="match status" value="1"/>
</dbReference>
<dbReference type="PANTHER" id="PTHR30290">
    <property type="entry name" value="PERIPLASMIC BINDING COMPONENT OF ABC TRANSPORTER"/>
    <property type="match status" value="1"/>
</dbReference>